<feature type="compositionally biased region" description="Basic and acidic residues" evidence="1">
    <location>
        <begin position="51"/>
        <end position="83"/>
    </location>
</feature>
<feature type="compositionally biased region" description="Low complexity" evidence="1">
    <location>
        <begin position="15"/>
        <end position="28"/>
    </location>
</feature>
<accession>A0A4R2IMX8</accession>
<feature type="region of interest" description="Disordered" evidence="1">
    <location>
        <begin position="1"/>
        <end position="89"/>
    </location>
</feature>
<keyword evidence="3" id="KW-1185">Reference proteome</keyword>
<gene>
    <name evidence="2" type="ORF">EV646_111248</name>
</gene>
<comment type="caution">
    <text evidence="2">The sequence shown here is derived from an EMBL/GenBank/DDBJ whole genome shotgun (WGS) entry which is preliminary data.</text>
</comment>
<evidence type="ECO:0008006" key="4">
    <source>
        <dbReference type="Google" id="ProtNLM"/>
    </source>
</evidence>
<dbReference type="EMBL" id="SLWR01000011">
    <property type="protein sequence ID" value="TCO44055.1"/>
    <property type="molecule type" value="Genomic_DNA"/>
</dbReference>
<name>A0A4R2IMX8_9ACTN</name>
<proteinExistence type="predicted"/>
<dbReference type="OrthoDB" id="791686at2"/>
<evidence type="ECO:0000256" key="1">
    <source>
        <dbReference type="SAM" id="MobiDB-lite"/>
    </source>
</evidence>
<organism evidence="2 3">
    <name type="scientific">Kribbella antiqua</name>
    <dbReference type="NCBI Taxonomy" id="2512217"/>
    <lineage>
        <taxon>Bacteria</taxon>
        <taxon>Bacillati</taxon>
        <taxon>Actinomycetota</taxon>
        <taxon>Actinomycetes</taxon>
        <taxon>Propionibacteriales</taxon>
        <taxon>Kribbellaceae</taxon>
        <taxon>Kribbella</taxon>
    </lineage>
</organism>
<sequence length="89" mass="9888">MATQKQRATARKNVKSAIKAATAKKSISNMPKKTRTALGKQGAAVAQRKRTGADEPKTRQELYREAQRRDLKGRSKMGRDELAKALGHR</sequence>
<protein>
    <recommendedName>
        <fullName evidence="4">Rho termination factor-like protein</fullName>
    </recommendedName>
</protein>
<dbReference type="Proteomes" id="UP000295573">
    <property type="component" value="Unassembled WGS sequence"/>
</dbReference>
<evidence type="ECO:0000313" key="2">
    <source>
        <dbReference type="EMBL" id="TCO44055.1"/>
    </source>
</evidence>
<dbReference type="RefSeq" id="WP_132154346.1">
    <property type="nucleotide sequence ID" value="NZ_SLWR01000011.1"/>
</dbReference>
<evidence type="ECO:0000313" key="3">
    <source>
        <dbReference type="Proteomes" id="UP000295573"/>
    </source>
</evidence>
<reference evidence="2 3" key="1">
    <citation type="journal article" date="2015" name="Stand. Genomic Sci.">
        <title>Genomic Encyclopedia of Bacterial and Archaeal Type Strains, Phase III: the genomes of soil and plant-associated and newly described type strains.</title>
        <authorList>
            <person name="Whitman W.B."/>
            <person name="Woyke T."/>
            <person name="Klenk H.P."/>
            <person name="Zhou Y."/>
            <person name="Lilburn T.G."/>
            <person name="Beck B.J."/>
            <person name="De Vos P."/>
            <person name="Vandamme P."/>
            <person name="Eisen J.A."/>
            <person name="Garrity G."/>
            <person name="Hugenholtz P."/>
            <person name="Kyrpides N.C."/>
        </authorList>
    </citation>
    <scope>NUCLEOTIDE SEQUENCE [LARGE SCALE GENOMIC DNA]</scope>
    <source>
        <strain evidence="2 3">VKM Ac-2541</strain>
    </source>
</reference>
<dbReference type="AlphaFoldDB" id="A0A4R2IMX8"/>